<dbReference type="EMBL" id="BAABCQ010000069">
    <property type="protein sequence ID" value="GAA3985753.1"/>
    <property type="molecule type" value="Genomic_DNA"/>
</dbReference>
<dbReference type="SUPFAM" id="SSF55874">
    <property type="entry name" value="ATPase domain of HSP90 chaperone/DNA topoisomerase II/histidine kinase"/>
    <property type="match status" value="1"/>
</dbReference>
<dbReference type="Gene3D" id="3.30.565.10">
    <property type="entry name" value="Histidine kinase-like ATPase, C-terminal domain"/>
    <property type="match status" value="1"/>
</dbReference>
<feature type="region of interest" description="Disordered" evidence="2">
    <location>
        <begin position="1"/>
        <end position="24"/>
    </location>
</feature>
<feature type="region of interest" description="Disordered" evidence="2">
    <location>
        <begin position="92"/>
        <end position="112"/>
    </location>
</feature>
<keyword evidence="1" id="KW-0723">Serine/threonine-protein kinase</keyword>
<feature type="domain" description="Histidine kinase/HSP90-like ATPase" evidence="3">
    <location>
        <begin position="119"/>
        <end position="236"/>
    </location>
</feature>
<dbReference type="InterPro" id="IPR036890">
    <property type="entry name" value="HATPase_C_sf"/>
</dbReference>
<accession>A0ABP7QNY8</accession>
<dbReference type="CDD" id="cd16936">
    <property type="entry name" value="HATPase_RsbW-like"/>
    <property type="match status" value="1"/>
</dbReference>
<sequence length="250" mass="25876">MNGDKNHVRLLPRTGAHGRPGLLITDGDSTVSRLADRIEEVQLGLGERLLGRTRGRMATHRPGNQELRLLANQLSDALADALLIARSRGARLGETGRDPADGTPPAPRAYGLLTLPGRDLASAGAARRYVRATAGSWGLPPGATDDLDAITGELAANALEHSGSLTVTVTCSLTADTVTIGVTDDGRSGRTPEFPAPTGPPEPEPERERGRGLLITNALATRWGTRRTGGGLTVWAEVSVGAAPGAAGPG</sequence>
<evidence type="ECO:0000313" key="5">
    <source>
        <dbReference type="Proteomes" id="UP001500034"/>
    </source>
</evidence>
<protein>
    <recommendedName>
        <fullName evidence="3">Histidine kinase/HSP90-like ATPase domain-containing protein</fullName>
    </recommendedName>
</protein>
<dbReference type="InterPro" id="IPR050267">
    <property type="entry name" value="Anti-sigma-factor_SerPK"/>
</dbReference>
<evidence type="ECO:0000313" key="4">
    <source>
        <dbReference type="EMBL" id="GAA3985753.1"/>
    </source>
</evidence>
<evidence type="ECO:0000259" key="3">
    <source>
        <dbReference type="Pfam" id="PF13581"/>
    </source>
</evidence>
<reference evidence="5" key="1">
    <citation type="journal article" date="2019" name="Int. J. Syst. Evol. Microbiol.">
        <title>The Global Catalogue of Microorganisms (GCM) 10K type strain sequencing project: providing services to taxonomists for standard genome sequencing and annotation.</title>
        <authorList>
            <consortium name="The Broad Institute Genomics Platform"/>
            <consortium name="The Broad Institute Genome Sequencing Center for Infectious Disease"/>
            <person name="Wu L."/>
            <person name="Ma J."/>
        </authorList>
    </citation>
    <scope>NUCLEOTIDE SEQUENCE [LARGE SCALE GENOMIC DNA]</scope>
    <source>
        <strain evidence="5">JCM 17027</strain>
    </source>
</reference>
<keyword evidence="5" id="KW-1185">Reference proteome</keyword>
<comment type="caution">
    <text evidence="4">The sequence shown here is derived from an EMBL/GenBank/DDBJ whole genome shotgun (WGS) entry which is preliminary data.</text>
</comment>
<keyword evidence="1" id="KW-0418">Kinase</keyword>
<dbReference type="PANTHER" id="PTHR35526">
    <property type="entry name" value="ANTI-SIGMA-F FACTOR RSBW-RELATED"/>
    <property type="match status" value="1"/>
</dbReference>
<dbReference type="RefSeq" id="WP_345593686.1">
    <property type="nucleotide sequence ID" value="NZ_BAABCQ010000069.1"/>
</dbReference>
<dbReference type="PANTHER" id="PTHR35526:SF3">
    <property type="entry name" value="ANTI-SIGMA-F FACTOR RSBW"/>
    <property type="match status" value="1"/>
</dbReference>
<keyword evidence="1" id="KW-0808">Transferase</keyword>
<name>A0ABP7QNY8_9ACTN</name>
<gene>
    <name evidence="4" type="ORF">GCM10022384_37540</name>
</gene>
<dbReference type="InterPro" id="IPR003594">
    <property type="entry name" value="HATPase_dom"/>
</dbReference>
<feature type="region of interest" description="Disordered" evidence="2">
    <location>
        <begin position="182"/>
        <end position="209"/>
    </location>
</feature>
<dbReference type="Pfam" id="PF13581">
    <property type="entry name" value="HATPase_c_2"/>
    <property type="match status" value="1"/>
</dbReference>
<proteinExistence type="predicted"/>
<evidence type="ECO:0000256" key="2">
    <source>
        <dbReference type="SAM" id="MobiDB-lite"/>
    </source>
</evidence>
<organism evidence="4 5">
    <name type="scientific">Streptomyces marokkonensis</name>
    <dbReference type="NCBI Taxonomy" id="324855"/>
    <lineage>
        <taxon>Bacteria</taxon>
        <taxon>Bacillati</taxon>
        <taxon>Actinomycetota</taxon>
        <taxon>Actinomycetes</taxon>
        <taxon>Kitasatosporales</taxon>
        <taxon>Streptomycetaceae</taxon>
        <taxon>Streptomyces</taxon>
    </lineage>
</organism>
<dbReference type="Proteomes" id="UP001500034">
    <property type="component" value="Unassembled WGS sequence"/>
</dbReference>
<evidence type="ECO:0000256" key="1">
    <source>
        <dbReference type="ARBA" id="ARBA00022527"/>
    </source>
</evidence>